<keyword evidence="5" id="KW-1185">Reference proteome</keyword>
<keyword evidence="3" id="KW-0206">Cytoskeleton</keyword>
<dbReference type="GO" id="GO:0007021">
    <property type="term" value="P:tubulin complex assembly"/>
    <property type="evidence" value="ECO:0007669"/>
    <property type="project" value="UniProtKB-UniRule"/>
</dbReference>
<dbReference type="InterPro" id="IPR036126">
    <property type="entry name" value="TBCA_sf"/>
</dbReference>
<dbReference type="GO" id="GO:0048487">
    <property type="term" value="F:beta-tubulin binding"/>
    <property type="evidence" value="ECO:0007669"/>
    <property type="project" value="InterPro"/>
</dbReference>
<protein>
    <recommendedName>
        <fullName evidence="3">Tubulin-specific chaperone A</fullName>
    </recommendedName>
</protein>
<dbReference type="Pfam" id="PF02970">
    <property type="entry name" value="TBCA"/>
    <property type="match status" value="1"/>
</dbReference>
<dbReference type="GO" id="GO:0005874">
    <property type="term" value="C:microtubule"/>
    <property type="evidence" value="ECO:0007669"/>
    <property type="project" value="UniProtKB-KW"/>
</dbReference>
<evidence type="ECO:0000313" key="4">
    <source>
        <dbReference type="EMBL" id="THH10963.1"/>
    </source>
</evidence>
<dbReference type="EMBL" id="SGPK01000023">
    <property type="protein sequence ID" value="THH10963.1"/>
    <property type="molecule type" value="Genomic_DNA"/>
</dbReference>
<sequence length="116" mass="13226">MTSEATSKRQLKIKSGVVNRLFKEQNMYQNETIDLRTCVDKFVQDDAEAWDIKNGNNMLAESHKVLEETTTRLGNAVAELQELVTSIEKEKNLVGDEDLLRAKETLQRVQTAVNEE</sequence>
<keyword evidence="3" id="KW-0963">Cytoplasm</keyword>
<comment type="subunit">
    <text evidence="3">Supercomplex made of cofactors A to E. Cofactors A and D function by capturing and stabilizing tubulin in a quasi-native conformation. Cofactor E binds to the cofactor D-tubulin complex; interaction with cofactor C then causes the release of tubulin polypeptides that are committed to the native state.</text>
</comment>
<proteinExistence type="inferred from homology"/>
<dbReference type="InterPro" id="IPR004226">
    <property type="entry name" value="TBCA"/>
</dbReference>
<evidence type="ECO:0000256" key="1">
    <source>
        <dbReference type="ARBA" id="ARBA00006806"/>
    </source>
</evidence>
<comment type="caution">
    <text evidence="4">The sequence shown here is derived from an EMBL/GenBank/DDBJ whole genome shotgun (WGS) entry which is preliminary data.</text>
</comment>
<dbReference type="AlphaFoldDB" id="A0A4V3XDT8"/>
<dbReference type="PANTHER" id="PTHR21500">
    <property type="entry name" value="TUBULIN-SPECIFIC CHAPERONE A"/>
    <property type="match status" value="1"/>
</dbReference>
<name>A0A4V3XDT8_9AGAM</name>
<comment type="subcellular location">
    <subcellularLocation>
        <location evidence="3">Cytoplasm</location>
        <location evidence="3">Cytoskeleton</location>
    </subcellularLocation>
</comment>
<dbReference type="SUPFAM" id="SSF46988">
    <property type="entry name" value="Tubulin chaperone cofactor A"/>
    <property type="match status" value="1"/>
</dbReference>
<dbReference type="Proteomes" id="UP000308199">
    <property type="component" value="Unassembled WGS sequence"/>
</dbReference>
<dbReference type="OrthoDB" id="296187at2759"/>
<evidence type="ECO:0000313" key="5">
    <source>
        <dbReference type="Proteomes" id="UP000308199"/>
    </source>
</evidence>
<gene>
    <name evidence="4" type="ORF">EW145_g965</name>
</gene>
<keyword evidence="2 3" id="KW-0143">Chaperone</keyword>
<dbReference type="GO" id="GO:0005829">
    <property type="term" value="C:cytosol"/>
    <property type="evidence" value="ECO:0007669"/>
    <property type="project" value="TreeGrafter"/>
</dbReference>
<comment type="similarity">
    <text evidence="1 3">Belongs to the TBCA family.</text>
</comment>
<accession>A0A4V3XDT8</accession>
<evidence type="ECO:0000256" key="3">
    <source>
        <dbReference type="RuleBase" id="RU364030"/>
    </source>
</evidence>
<organism evidence="4 5">
    <name type="scientific">Phellinidium pouzarii</name>
    <dbReference type="NCBI Taxonomy" id="167371"/>
    <lineage>
        <taxon>Eukaryota</taxon>
        <taxon>Fungi</taxon>
        <taxon>Dikarya</taxon>
        <taxon>Basidiomycota</taxon>
        <taxon>Agaricomycotina</taxon>
        <taxon>Agaricomycetes</taxon>
        <taxon>Hymenochaetales</taxon>
        <taxon>Hymenochaetaceae</taxon>
        <taxon>Phellinidium</taxon>
    </lineage>
</organism>
<dbReference type="GO" id="GO:0007023">
    <property type="term" value="P:post-chaperonin tubulin folding pathway"/>
    <property type="evidence" value="ECO:0007669"/>
    <property type="project" value="UniProtKB-UniRule"/>
</dbReference>
<keyword evidence="3" id="KW-0493">Microtubule</keyword>
<dbReference type="Gene3D" id="1.20.58.90">
    <property type="match status" value="1"/>
</dbReference>
<reference evidence="4 5" key="1">
    <citation type="submission" date="2019-02" db="EMBL/GenBank/DDBJ databases">
        <title>Genome sequencing of the rare red list fungi Phellinidium pouzarii.</title>
        <authorList>
            <person name="Buettner E."/>
            <person name="Kellner H."/>
        </authorList>
    </citation>
    <scope>NUCLEOTIDE SEQUENCE [LARGE SCALE GENOMIC DNA]</scope>
    <source>
        <strain evidence="4 5">DSM 108285</strain>
    </source>
</reference>
<evidence type="ECO:0000256" key="2">
    <source>
        <dbReference type="ARBA" id="ARBA00023186"/>
    </source>
</evidence>
<dbReference type="PANTHER" id="PTHR21500:SF0">
    <property type="entry name" value="TUBULIN-SPECIFIC CHAPERONE A"/>
    <property type="match status" value="1"/>
</dbReference>